<protein>
    <submittedName>
        <fullName evidence="2">Uncharacterized protein</fullName>
    </submittedName>
</protein>
<dbReference type="AlphaFoldDB" id="Q7UT55"/>
<dbReference type="HOGENOM" id="CLU_1474081_0_0_0"/>
<dbReference type="InParanoid" id="Q7UT55"/>
<dbReference type="Proteomes" id="UP000001025">
    <property type="component" value="Chromosome"/>
</dbReference>
<evidence type="ECO:0000313" key="3">
    <source>
        <dbReference type="Proteomes" id="UP000001025"/>
    </source>
</evidence>
<dbReference type="STRING" id="243090.RB4100"/>
<evidence type="ECO:0000256" key="1">
    <source>
        <dbReference type="SAM" id="MobiDB-lite"/>
    </source>
</evidence>
<sequence>MRLPLIGTRNQYLCRSGVTPAPVLKQSAESSQPTLDAGGWTNRREFAGPGLGEYRCQCGCRIWGWSHSWSIAEFPSVRNLKFRSGTESGTETVDSGTKPLKIWEVRRRGKRRHHSRKPLSSQHLHPSQRIPLSRNGLAYETEGYWFESSGVYYAKCCLTNVLASITPLLIAAEFFRVPPLSHP</sequence>
<dbReference type="EMBL" id="BX294139">
    <property type="protein sequence ID" value="CAD73584.1"/>
    <property type="molecule type" value="Genomic_DNA"/>
</dbReference>
<gene>
    <name evidence="2" type="ordered locus">RB4100</name>
</gene>
<reference evidence="2 3" key="1">
    <citation type="journal article" date="2003" name="Proc. Natl. Acad. Sci. U.S.A.">
        <title>Complete genome sequence of the marine planctomycete Pirellula sp. strain 1.</title>
        <authorList>
            <person name="Gloeckner F.O."/>
            <person name="Kube M."/>
            <person name="Bauer M."/>
            <person name="Teeling H."/>
            <person name="Lombardot T."/>
            <person name="Ludwig W."/>
            <person name="Gade D."/>
            <person name="Beck A."/>
            <person name="Borzym K."/>
            <person name="Heitmann K."/>
            <person name="Rabus R."/>
            <person name="Schlesner H."/>
            <person name="Amann R."/>
            <person name="Reinhardt R."/>
        </authorList>
    </citation>
    <scope>NUCLEOTIDE SEQUENCE [LARGE SCALE GENOMIC DNA]</scope>
    <source>
        <strain evidence="3">DSM 10527 / NCIMB 13988 / SH1</strain>
    </source>
</reference>
<proteinExistence type="predicted"/>
<dbReference type="EnsemblBacteria" id="CAD73584">
    <property type="protein sequence ID" value="CAD73584"/>
    <property type="gene ID" value="RB4100"/>
</dbReference>
<dbReference type="KEGG" id="rba:RB4100"/>
<evidence type="ECO:0000313" key="2">
    <source>
        <dbReference type="EMBL" id="CAD73584.1"/>
    </source>
</evidence>
<name>Q7UT55_RHOBA</name>
<organism evidence="2 3">
    <name type="scientific">Rhodopirellula baltica (strain DSM 10527 / NCIMB 13988 / SH1)</name>
    <dbReference type="NCBI Taxonomy" id="243090"/>
    <lineage>
        <taxon>Bacteria</taxon>
        <taxon>Pseudomonadati</taxon>
        <taxon>Planctomycetota</taxon>
        <taxon>Planctomycetia</taxon>
        <taxon>Pirellulales</taxon>
        <taxon>Pirellulaceae</taxon>
        <taxon>Rhodopirellula</taxon>
    </lineage>
</organism>
<feature type="compositionally biased region" description="Basic residues" evidence="1">
    <location>
        <begin position="108"/>
        <end position="117"/>
    </location>
</feature>
<feature type="region of interest" description="Disordered" evidence="1">
    <location>
        <begin position="108"/>
        <end position="128"/>
    </location>
</feature>
<keyword evidence="3" id="KW-1185">Reference proteome</keyword>
<accession>Q7UT55</accession>